<dbReference type="EMBL" id="PVNL01000015">
    <property type="protein sequence ID" value="PRQ09575.1"/>
    <property type="molecule type" value="Genomic_DNA"/>
</dbReference>
<gene>
    <name evidence="5" type="primary">potA</name>
    <name evidence="5" type="ORF">ENSA7_06320</name>
</gene>
<comment type="caution">
    <text evidence="5">The sequence shown here is derived from an EMBL/GenBank/DDBJ whole genome shotgun (WGS) entry which is preliminary data.</text>
</comment>
<dbReference type="AlphaFoldDB" id="A0A2S9YWU1"/>
<dbReference type="Gene3D" id="3.40.50.300">
    <property type="entry name" value="P-loop containing nucleotide triphosphate hydrolases"/>
    <property type="match status" value="1"/>
</dbReference>
<reference evidence="5 6" key="1">
    <citation type="submission" date="2018-03" db="EMBL/GenBank/DDBJ databases">
        <title>Draft Genome Sequences of the Obligatory Marine Myxobacteria Enhygromyxa salina SWB007.</title>
        <authorList>
            <person name="Poehlein A."/>
            <person name="Moghaddam J.A."/>
            <person name="Harms H."/>
            <person name="Alanjari M."/>
            <person name="Koenig G.M."/>
            <person name="Daniel R."/>
            <person name="Schaeberle T.F."/>
        </authorList>
    </citation>
    <scope>NUCLEOTIDE SEQUENCE [LARGE SCALE GENOMIC DNA]</scope>
    <source>
        <strain evidence="5 6">SWB007</strain>
    </source>
</reference>
<evidence type="ECO:0000259" key="4">
    <source>
        <dbReference type="PROSITE" id="PS50893"/>
    </source>
</evidence>
<proteinExistence type="predicted"/>
<dbReference type="InterPro" id="IPR003439">
    <property type="entry name" value="ABC_transporter-like_ATP-bd"/>
</dbReference>
<dbReference type="SUPFAM" id="SSF52540">
    <property type="entry name" value="P-loop containing nucleoside triphosphate hydrolases"/>
    <property type="match status" value="1"/>
</dbReference>
<feature type="domain" description="ABC transporter" evidence="4">
    <location>
        <begin position="5"/>
        <end position="244"/>
    </location>
</feature>
<dbReference type="GO" id="GO:0016887">
    <property type="term" value="F:ATP hydrolysis activity"/>
    <property type="evidence" value="ECO:0007669"/>
    <property type="project" value="InterPro"/>
</dbReference>
<organism evidence="5 6">
    <name type="scientific">Enhygromyxa salina</name>
    <dbReference type="NCBI Taxonomy" id="215803"/>
    <lineage>
        <taxon>Bacteria</taxon>
        <taxon>Pseudomonadati</taxon>
        <taxon>Myxococcota</taxon>
        <taxon>Polyangia</taxon>
        <taxon>Nannocystales</taxon>
        <taxon>Nannocystaceae</taxon>
        <taxon>Enhygromyxa</taxon>
    </lineage>
</organism>
<dbReference type="RefSeq" id="WP_106087713.1">
    <property type="nucleotide sequence ID" value="NZ_PVNL01000015.1"/>
</dbReference>
<evidence type="ECO:0000256" key="2">
    <source>
        <dbReference type="ARBA" id="ARBA00022741"/>
    </source>
</evidence>
<name>A0A2S9YWU1_9BACT</name>
<keyword evidence="1" id="KW-0813">Transport</keyword>
<dbReference type="PANTHER" id="PTHR42781">
    <property type="entry name" value="SPERMIDINE/PUTRESCINE IMPORT ATP-BINDING PROTEIN POTA"/>
    <property type="match status" value="1"/>
</dbReference>
<dbReference type="InterPro" id="IPR050093">
    <property type="entry name" value="ABC_SmlMolc_Importer"/>
</dbReference>
<protein>
    <submittedName>
        <fullName evidence="5">Spermidine/putrescine import ATP-binding protein PotA</fullName>
        <ecNumber evidence="5">3.6.3.31</ecNumber>
    </submittedName>
</protein>
<accession>A0A2S9YWU1</accession>
<dbReference type="PROSITE" id="PS50893">
    <property type="entry name" value="ABC_TRANSPORTER_2"/>
    <property type="match status" value="1"/>
</dbReference>
<sequence length="329" mass="35510">MSSNLIARGLHKRFLGPGGASVEALAGVELELDAGRHVCVMGHSGSGKTTLLRAIAGLEPLDAGELWIGERRVDTLAAEQRPTRTVFQMPALFPHLSVLDNVTFIDRLRRGRAAPSQSSADAPDLLARLGLDPAEFGSRHIDALSGGERQRVALARALYRAPPWLLLDEPLSALDRPRRAALRRALARIRRDQGVGMLHVTHDAADALALADTLVIMSSGRVLASAAPEQLYRRPPDLETAHLLGELSVVPDRARAGFLRPEQLRIVPADGGRVGARLLARSCVGPLWEHELALEGHATPILVASPLAWDGPEACALDWNDDDVLELKE</sequence>
<evidence type="ECO:0000256" key="3">
    <source>
        <dbReference type="ARBA" id="ARBA00022840"/>
    </source>
</evidence>
<dbReference type="GO" id="GO:0005524">
    <property type="term" value="F:ATP binding"/>
    <property type="evidence" value="ECO:0007669"/>
    <property type="project" value="UniProtKB-KW"/>
</dbReference>
<dbReference type="PROSITE" id="PS00211">
    <property type="entry name" value="ABC_TRANSPORTER_1"/>
    <property type="match status" value="1"/>
</dbReference>
<dbReference type="Pfam" id="PF00005">
    <property type="entry name" value="ABC_tran"/>
    <property type="match status" value="1"/>
</dbReference>
<keyword evidence="3 5" id="KW-0067">ATP-binding</keyword>
<evidence type="ECO:0000313" key="5">
    <source>
        <dbReference type="EMBL" id="PRQ09575.1"/>
    </source>
</evidence>
<dbReference type="PANTHER" id="PTHR42781:SF4">
    <property type="entry name" value="SPERMIDINE_PUTRESCINE IMPORT ATP-BINDING PROTEIN POTA"/>
    <property type="match status" value="1"/>
</dbReference>
<evidence type="ECO:0000313" key="6">
    <source>
        <dbReference type="Proteomes" id="UP000238823"/>
    </source>
</evidence>
<dbReference type="Proteomes" id="UP000238823">
    <property type="component" value="Unassembled WGS sequence"/>
</dbReference>
<keyword evidence="2" id="KW-0547">Nucleotide-binding</keyword>
<dbReference type="SMART" id="SM00382">
    <property type="entry name" value="AAA"/>
    <property type="match status" value="1"/>
</dbReference>
<dbReference type="OrthoDB" id="9809450at2"/>
<evidence type="ECO:0000256" key="1">
    <source>
        <dbReference type="ARBA" id="ARBA00022448"/>
    </source>
</evidence>
<dbReference type="InterPro" id="IPR017871">
    <property type="entry name" value="ABC_transporter-like_CS"/>
</dbReference>
<keyword evidence="5" id="KW-0378">Hydrolase</keyword>
<dbReference type="InterPro" id="IPR003593">
    <property type="entry name" value="AAA+_ATPase"/>
</dbReference>
<dbReference type="InterPro" id="IPR027417">
    <property type="entry name" value="P-loop_NTPase"/>
</dbReference>
<dbReference type="EC" id="3.6.3.31" evidence="5"/>